<keyword evidence="2" id="KW-0539">Nucleus</keyword>
<dbReference type="PANTHER" id="PTHR13495">
    <property type="entry name" value="NEFA-INTERACTING NUCLEAR PROTEIN NIP30"/>
    <property type="match status" value="1"/>
</dbReference>
<feature type="compositionally biased region" description="Basic and acidic residues" evidence="3">
    <location>
        <begin position="163"/>
        <end position="178"/>
    </location>
</feature>
<comment type="caution">
    <text evidence="5">The sequence shown here is derived from an EMBL/GenBank/DDBJ whole genome shotgun (WGS) entry which is preliminary data.</text>
</comment>
<feature type="compositionally biased region" description="Basic and acidic residues" evidence="3">
    <location>
        <begin position="25"/>
        <end position="42"/>
    </location>
</feature>
<dbReference type="Proteomes" id="UP000242188">
    <property type="component" value="Unassembled WGS sequence"/>
</dbReference>
<dbReference type="GO" id="GO:0005634">
    <property type="term" value="C:nucleus"/>
    <property type="evidence" value="ECO:0007669"/>
    <property type="project" value="UniProtKB-SubCell"/>
</dbReference>
<organism evidence="5 6">
    <name type="scientific">Mizuhopecten yessoensis</name>
    <name type="common">Japanese scallop</name>
    <name type="synonym">Patinopecten yessoensis</name>
    <dbReference type="NCBI Taxonomy" id="6573"/>
    <lineage>
        <taxon>Eukaryota</taxon>
        <taxon>Metazoa</taxon>
        <taxon>Spiralia</taxon>
        <taxon>Lophotrochozoa</taxon>
        <taxon>Mollusca</taxon>
        <taxon>Bivalvia</taxon>
        <taxon>Autobranchia</taxon>
        <taxon>Pteriomorphia</taxon>
        <taxon>Pectinida</taxon>
        <taxon>Pectinoidea</taxon>
        <taxon>Pectinidae</taxon>
        <taxon>Mizuhopecten</taxon>
    </lineage>
</organism>
<evidence type="ECO:0000313" key="6">
    <source>
        <dbReference type="Proteomes" id="UP000242188"/>
    </source>
</evidence>
<dbReference type="OrthoDB" id="75807at2759"/>
<dbReference type="STRING" id="6573.A0A210QMC9"/>
<dbReference type="Pfam" id="PF10187">
    <property type="entry name" value="FAM192A_Fyv6_N"/>
    <property type="match status" value="1"/>
</dbReference>
<evidence type="ECO:0000313" key="5">
    <source>
        <dbReference type="EMBL" id="OWF49889.1"/>
    </source>
</evidence>
<evidence type="ECO:0000259" key="4">
    <source>
        <dbReference type="Pfam" id="PF10187"/>
    </source>
</evidence>
<dbReference type="PANTHER" id="PTHR13495:SF0">
    <property type="entry name" value="PSME3-INTERACTING PROTEIN"/>
    <property type="match status" value="1"/>
</dbReference>
<reference evidence="5 6" key="1">
    <citation type="journal article" date="2017" name="Nat. Ecol. Evol.">
        <title>Scallop genome provides insights into evolution of bilaterian karyotype and development.</title>
        <authorList>
            <person name="Wang S."/>
            <person name="Zhang J."/>
            <person name="Jiao W."/>
            <person name="Li J."/>
            <person name="Xun X."/>
            <person name="Sun Y."/>
            <person name="Guo X."/>
            <person name="Huan P."/>
            <person name="Dong B."/>
            <person name="Zhang L."/>
            <person name="Hu X."/>
            <person name="Sun X."/>
            <person name="Wang J."/>
            <person name="Zhao C."/>
            <person name="Wang Y."/>
            <person name="Wang D."/>
            <person name="Huang X."/>
            <person name="Wang R."/>
            <person name="Lv J."/>
            <person name="Li Y."/>
            <person name="Zhang Z."/>
            <person name="Liu B."/>
            <person name="Lu W."/>
            <person name="Hui Y."/>
            <person name="Liang J."/>
            <person name="Zhou Z."/>
            <person name="Hou R."/>
            <person name="Li X."/>
            <person name="Liu Y."/>
            <person name="Li H."/>
            <person name="Ning X."/>
            <person name="Lin Y."/>
            <person name="Zhao L."/>
            <person name="Xing Q."/>
            <person name="Dou J."/>
            <person name="Li Y."/>
            <person name="Mao J."/>
            <person name="Guo H."/>
            <person name="Dou H."/>
            <person name="Li T."/>
            <person name="Mu C."/>
            <person name="Jiang W."/>
            <person name="Fu Q."/>
            <person name="Fu X."/>
            <person name="Miao Y."/>
            <person name="Liu J."/>
            <person name="Yu Q."/>
            <person name="Li R."/>
            <person name="Liao H."/>
            <person name="Li X."/>
            <person name="Kong Y."/>
            <person name="Jiang Z."/>
            <person name="Chourrout D."/>
            <person name="Li R."/>
            <person name="Bao Z."/>
        </authorList>
    </citation>
    <scope>NUCLEOTIDE SEQUENCE [LARGE SCALE GENOMIC DNA]</scope>
    <source>
        <strain evidence="5 6">PY_sf001</strain>
    </source>
</reference>
<evidence type="ECO:0000256" key="3">
    <source>
        <dbReference type="SAM" id="MobiDB-lite"/>
    </source>
</evidence>
<gene>
    <name evidence="5" type="ORF">KP79_PYT13518</name>
</gene>
<protein>
    <recommendedName>
        <fullName evidence="4">FAM192A/Fyv6 N-terminal domain-containing protein</fullName>
    </recommendedName>
</protein>
<dbReference type="InterPro" id="IPR019331">
    <property type="entry name" value="FAM192A/Fyv6_N"/>
</dbReference>
<feature type="domain" description="FAM192A/Fyv6 N-terminal" evidence="4">
    <location>
        <begin position="18"/>
        <end position="118"/>
    </location>
</feature>
<dbReference type="AlphaFoldDB" id="A0A210QMC9"/>
<accession>A0A210QMC9</accession>
<keyword evidence="6" id="KW-1185">Reference proteome</keyword>
<comment type="subcellular location">
    <subcellularLocation>
        <location evidence="1">Nucleus</location>
    </subcellularLocation>
</comment>
<feature type="compositionally biased region" description="Basic and acidic residues" evidence="3">
    <location>
        <begin position="127"/>
        <end position="137"/>
    </location>
</feature>
<name>A0A210QMC9_MIZYE</name>
<feature type="region of interest" description="Disordered" evidence="3">
    <location>
        <begin position="120"/>
        <end position="182"/>
    </location>
</feature>
<evidence type="ECO:0000256" key="2">
    <source>
        <dbReference type="ARBA" id="ARBA00023242"/>
    </source>
</evidence>
<sequence>MSAGGGSKNVPGVSVMSFVSQEEVDSARKKRQEEWDKTRTEDQPLECPEEVVDNRSLYEKLQEQKMRQQEEYEETHKLKNSVKGLDEDEAGFLEYVSKNQIDIIKARYKEEKDIMKEMEEASVTKVTDPKMSDDRKVPSKPPIGAAQNKKSQMTLLAGAVKRKGSDAVEDGKKRKLSPDDDAVVADSRVPTLNRACDRARIIGILPGVGAYNNDSSDSCSSSDDSDIDLRLTTQKKFVVIENE</sequence>
<feature type="region of interest" description="Disordered" evidence="3">
    <location>
        <begin position="1"/>
        <end position="46"/>
    </location>
</feature>
<proteinExistence type="predicted"/>
<evidence type="ECO:0000256" key="1">
    <source>
        <dbReference type="ARBA" id="ARBA00004123"/>
    </source>
</evidence>
<dbReference type="InterPro" id="IPR039845">
    <property type="entry name" value="FAM192A"/>
</dbReference>
<dbReference type="EMBL" id="NEDP02002904">
    <property type="protein sequence ID" value="OWF49889.1"/>
    <property type="molecule type" value="Genomic_DNA"/>
</dbReference>